<dbReference type="InterPro" id="IPR050210">
    <property type="entry name" value="tRNA_Adenine-N(6)_MTase"/>
</dbReference>
<dbReference type="InterPro" id="IPR007848">
    <property type="entry name" value="Small_mtfrase_dom"/>
</dbReference>
<dbReference type="CDD" id="cd02440">
    <property type="entry name" value="AdoMet_MTases"/>
    <property type="match status" value="1"/>
</dbReference>
<proteinExistence type="predicted"/>
<keyword evidence="2" id="KW-0808">Transferase</keyword>
<dbReference type="AlphaFoldDB" id="A0A9D1LEB5"/>
<evidence type="ECO:0000313" key="2">
    <source>
        <dbReference type="EMBL" id="HIU36385.1"/>
    </source>
</evidence>
<dbReference type="Pfam" id="PF05175">
    <property type="entry name" value="MTS"/>
    <property type="match status" value="1"/>
</dbReference>
<organism evidence="2 3">
    <name type="scientific">Candidatus Fimenecus excrementigallinarum</name>
    <dbReference type="NCBI Taxonomy" id="2840816"/>
    <lineage>
        <taxon>Bacteria</taxon>
        <taxon>Bacillati</taxon>
        <taxon>Bacillota</taxon>
        <taxon>Clostridia</taxon>
        <taxon>Candidatus Fimenecus</taxon>
    </lineage>
</organism>
<name>A0A9D1LEB5_9FIRM</name>
<reference evidence="2" key="2">
    <citation type="journal article" date="2021" name="PeerJ">
        <title>Extensive microbial diversity within the chicken gut microbiome revealed by metagenomics and culture.</title>
        <authorList>
            <person name="Gilroy R."/>
            <person name="Ravi A."/>
            <person name="Getino M."/>
            <person name="Pursley I."/>
            <person name="Horton D.L."/>
            <person name="Alikhan N.F."/>
            <person name="Baker D."/>
            <person name="Gharbi K."/>
            <person name="Hall N."/>
            <person name="Watson M."/>
            <person name="Adriaenssens E.M."/>
            <person name="Foster-Nyarko E."/>
            <person name="Jarju S."/>
            <person name="Secka A."/>
            <person name="Antonio M."/>
            <person name="Oren A."/>
            <person name="Chaudhuri R.R."/>
            <person name="La Ragione R."/>
            <person name="Hildebrand F."/>
            <person name="Pallen M.J."/>
        </authorList>
    </citation>
    <scope>NUCLEOTIDE SEQUENCE</scope>
    <source>
        <strain evidence="2">ChiGjej1B1-19959</strain>
    </source>
</reference>
<dbReference type="PANTHER" id="PTHR47739">
    <property type="entry name" value="TRNA1(VAL) (ADENINE(37)-N6)-METHYLTRANSFERASE"/>
    <property type="match status" value="1"/>
</dbReference>
<dbReference type="EMBL" id="DVMW01000041">
    <property type="protein sequence ID" value="HIU36385.1"/>
    <property type="molecule type" value="Genomic_DNA"/>
</dbReference>
<protein>
    <submittedName>
        <fullName evidence="2">Methyltransferase</fullName>
    </submittedName>
</protein>
<keyword evidence="2" id="KW-0489">Methyltransferase</keyword>
<reference evidence="2" key="1">
    <citation type="submission" date="2020-10" db="EMBL/GenBank/DDBJ databases">
        <authorList>
            <person name="Gilroy R."/>
        </authorList>
    </citation>
    <scope>NUCLEOTIDE SEQUENCE</scope>
    <source>
        <strain evidence="2">ChiGjej1B1-19959</strain>
    </source>
</reference>
<dbReference type="GO" id="GO:0008168">
    <property type="term" value="F:methyltransferase activity"/>
    <property type="evidence" value="ECO:0007669"/>
    <property type="project" value="UniProtKB-KW"/>
</dbReference>
<dbReference type="PANTHER" id="PTHR47739:SF1">
    <property type="entry name" value="TRNA1(VAL) (ADENINE(37)-N6)-METHYLTRANSFERASE"/>
    <property type="match status" value="1"/>
</dbReference>
<dbReference type="SUPFAM" id="SSF53335">
    <property type="entry name" value="S-adenosyl-L-methionine-dependent methyltransferases"/>
    <property type="match status" value="1"/>
</dbReference>
<evidence type="ECO:0000313" key="3">
    <source>
        <dbReference type="Proteomes" id="UP000824071"/>
    </source>
</evidence>
<feature type="domain" description="Methyltransferase small" evidence="1">
    <location>
        <begin position="32"/>
        <end position="127"/>
    </location>
</feature>
<comment type="caution">
    <text evidence="2">The sequence shown here is derived from an EMBL/GenBank/DDBJ whole genome shotgun (WGS) entry which is preliminary data.</text>
</comment>
<dbReference type="Proteomes" id="UP000824071">
    <property type="component" value="Unassembled WGS sequence"/>
</dbReference>
<evidence type="ECO:0000259" key="1">
    <source>
        <dbReference type="Pfam" id="PF05175"/>
    </source>
</evidence>
<dbReference type="InterPro" id="IPR029063">
    <property type="entry name" value="SAM-dependent_MTases_sf"/>
</dbReference>
<sequence length="242" mass="26063">MELTSLPNEHLEYLENGVAVVVSPAHTFGTDALLLADFAAPKQNTRACDLGTGCGILPLYWKSRGLCSRIDGVELQADAVSQFARGILHSGVSGSVFAHHADLRDLKGVLAFGAYDLVTMNPPYTAVNAGLQSREPAARLARHETACTLADAAAAASRLLKSGGRFCLCLRPERLCDAMDVLRRARLEPKRLRLVSKNAQSAPWLCLLEGRRDGKAGLQILPHLFLYDTNGAPGTYRRGPSA</sequence>
<gene>
    <name evidence="2" type="ORF">IAC53_07275</name>
</gene>
<accession>A0A9D1LEB5</accession>
<dbReference type="Gene3D" id="3.40.50.150">
    <property type="entry name" value="Vaccinia Virus protein VP39"/>
    <property type="match status" value="1"/>
</dbReference>
<dbReference type="GO" id="GO:0032259">
    <property type="term" value="P:methylation"/>
    <property type="evidence" value="ECO:0007669"/>
    <property type="project" value="UniProtKB-KW"/>
</dbReference>